<dbReference type="AlphaFoldDB" id="A0A7S2R701"/>
<feature type="region of interest" description="Disordered" evidence="1">
    <location>
        <begin position="118"/>
        <end position="137"/>
    </location>
</feature>
<evidence type="ECO:0000256" key="1">
    <source>
        <dbReference type="SAM" id="MobiDB-lite"/>
    </source>
</evidence>
<dbReference type="EMBL" id="HBHK01000505">
    <property type="protein sequence ID" value="CAD9662426.1"/>
    <property type="molecule type" value="Transcribed_RNA"/>
</dbReference>
<name>A0A7S2R701_9STRA</name>
<proteinExistence type="predicted"/>
<gene>
    <name evidence="2" type="ORF">QSP1433_LOCUS322</name>
</gene>
<protein>
    <submittedName>
        <fullName evidence="2">Uncharacterized protein</fullName>
    </submittedName>
</protein>
<reference evidence="2" key="1">
    <citation type="submission" date="2021-01" db="EMBL/GenBank/DDBJ databases">
        <authorList>
            <person name="Corre E."/>
            <person name="Pelletier E."/>
            <person name="Niang G."/>
            <person name="Scheremetjew M."/>
            <person name="Finn R."/>
            <person name="Kale V."/>
            <person name="Holt S."/>
            <person name="Cochrane G."/>
            <person name="Meng A."/>
            <person name="Brown T."/>
            <person name="Cohen L."/>
        </authorList>
    </citation>
    <scope>NUCLEOTIDE SEQUENCE</scope>
    <source>
        <strain evidence="2">NY070348D</strain>
    </source>
</reference>
<sequence length="547" mass="62934">MATSHGVTSYEILVEFAKFDPADPRKCDASGILSRECYEAWFRNRRKGSVNPEDSFRRTITSHVSGTKKRKPFPEPVETDLLKHLRLRKVWKCFLGYFDADGQPIFIGRSGFRAKGYHEQRNEKAKNTSDSSAKQVEASFTKGQEVENLLDGQGQESLLLDTRNIRPLETSFNDGREQEIRFHNTQDIRLVETSFDGREQEIILDEIEYLTDGQASTGLELGYPDFYPEIETYMSNESDSVNISAKKRTLDEAMFNWFVDTMISESAADAHGTGRDDESRRNFHLKRARMIEQYNEEVFNGELRQQRANDPEAALEMAMFQAEWIENYELMGFMIRMVTCQKTCSNSEAARAKMNELNDNPQNFVDEMLWALFSATTPKIINDVVTTRMQDGVDMSTIKPEELFHTKMSIDPRFKATFRYANEKTCPMDPTKPIGRNILDMETSKFVHCDDAAISIMRGTAVGRTTAELNSSTLLWWLGYMQVVPILCLRGEIYFHGIAKRLDGTPVVYVHKYVKKGRYIHTAFQVVNDQFPELLKREDLFSESFVQ</sequence>
<organism evidence="2">
    <name type="scientific">Mucochytrium quahogii</name>
    <dbReference type="NCBI Taxonomy" id="96639"/>
    <lineage>
        <taxon>Eukaryota</taxon>
        <taxon>Sar</taxon>
        <taxon>Stramenopiles</taxon>
        <taxon>Bigyra</taxon>
        <taxon>Labyrinthulomycetes</taxon>
        <taxon>Thraustochytrida</taxon>
        <taxon>Thraustochytriidae</taxon>
        <taxon>Mucochytrium</taxon>
    </lineage>
</organism>
<evidence type="ECO:0000313" key="2">
    <source>
        <dbReference type="EMBL" id="CAD9662426.1"/>
    </source>
</evidence>
<feature type="compositionally biased region" description="Basic and acidic residues" evidence="1">
    <location>
        <begin position="118"/>
        <end position="127"/>
    </location>
</feature>
<accession>A0A7S2R701</accession>